<dbReference type="Proteomes" id="UP001517388">
    <property type="component" value="Unassembled WGS sequence"/>
</dbReference>
<reference evidence="2" key="1">
    <citation type="journal article" date="2020" name="Toxins">
        <title>Phylogenomic Analysis of Secondary Metabolism in the Toxic Cyanobacterial Genera Anabaena, Dolichospermum and Aphanizomenon.</title>
        <authorList>
            <person name="Oesterholm J."/>
            <person name="Popin R.V."/>
            <person name="Fewer D.P."/>
            <person name="Sivonen K."/>
        </authorList>
    </citation>
    <scope>NUCLEOTIDE SEQUENCE [LARGE SCALE GENOMIC DNA]</scope>
    <source>
        <strain evidence="2">UHCC 0037</strain>
    </source>
</reference>
<comment type="caution">
    <text evidence="1">The sequence shown here is derived from an EMBL/GenBank/DDBJ whole genome shotgun (WGS) entry which is preliminary data.</text>
</comment>
<dbReference type="EMBL" id="VILF01000003">
    <property type="protein sequence ID" value="MTJ43973.1"/>
    <property type="molecule type" value="Genomic_DNA"/>
</dbReference>
<evidence type="ECO:0000313" key="2">
    <source>
        <dbReference type="Proteomes" id="UP001517388"/>
    </source>
</evidence>
<evidence type="ECO:0000313" key="1">
    <source>
        <dbReference type="EMBL" id="MTJ43973.1"/>
    </source>
</evidence>
<proteinExistence type="predicted"/>
<gene>
    <name evidence="1" type="ORF">FJR39_12540</name>
</gene>
<accession>A0ACC7S616</accession>
<keyword evidence="2" id="KW-1185">Reference proteome</keyword>
<name>A0ACC7S616_DOLFA</name>
<sequence length="65" mass="7667">MNLTKKGNREQGTGNREQETGNRDKIHYSKFLSEIREHRLSKLKNIYLMNQENNQEKSNFVGKKG</sequence>
<organism evidence="1 2">
    <name type="scientific">Dolichospermum flos-aquae UHCC 0037</name>
    <dbReference type="NCBI Taxonomy" id="2590026"/>
    <lineage>
        <taxon>Bacteria</taxon>
        <taxon>Bacillati</taxon>
        <taxon>Cyanobacteriota</taxon>
        <taxon>Cyanophyceae</taxon>
        <taxon>Nostocales</taxon>
        <taxon>Aphanizomenonaceae</taxon>
        <taxon>Dolichospermum</taxon>
    </lineage>
</organism>
<protein>
    <submittedName>
        <fullName evidence="1">Uncharacterized protein</fullName>
    </submittedName>
</protein>